<reference evidence="2 3" key="1">
    <citation type="submission" date="2016-08" db="EMBL/GenBank/DDBJ databases">
        <title>Evolution of the type three secretion system and type three effector repertoires in Xanthomonas.</title>
        <authorList>
            <person name="Merda D."/>
            <person name="Briand M."/>
            <person name="Bosis E."/>
            <person name="Rousseau C."/>
            <person name="Portier P."/>
            <person name="Jacques M.-A."/>
            <person name="Fischer-Le Saux M."/>
        </authorList>
    </citation>
    <scope>NUCLEOTIDE SEQUENCE [LARGE SCALE GENOMIC DNA]</scope>
    <source>
        <strain evidence="2 3">CFBP 7645</strain>
    </source>
</reference>
<keyword evidence="1" id="KW-0472">Membrane</keyword>
<name>A0A2S7ABZ4_9XANT</name>
<feature type="transmembrane region" description="Helical" evidence="1">
    <location>
        <begin position="68"/>
        <end position="87"/>
    </location>
</feature>
<evidence type="ECO:0000313" key="2">
    <source>
        <dbReference type="EMBL" id="PPU06698.1"/>
    </source>
</evidence>
<gene>
    <name evidence="2" type="ORF">XarjCFBP7645_19750</name>
</gene>
<keyword evidence="1" id="KW-0812">Transmembrane</keyword>
<evidence type="ECO:0000313" key="3">
    <source>
        <dbReference type="Proteomes" id="UP000239204"/>
    </source>
</evidence>
<dbReference type="AlphaFoldDB" id="A0A2S7ABZ4"/>
<sequence length="133" mass="14727">MYQEAERTINHGLSLGARLLLGIFAMLFCAVMVLVAPPTEKAIYFYLFAAFCLLLALACFTQGRVRQFIGSLIGCTIFDLGICYLVVELSSDPVWAGARSQPSVLNACLYLFFIGFPGAAYAYRARFGMRRKS</sequence>
<accession>A0A2S7ABZ4</accession>
<feature type="transmembrane region" description="Helical" evidence="1">
    <location>
        <begin position="12"/>
        <end position="36"/>
    </location>
</feature>
<feature type="transmembrane region" description="Helical" evidence="1">
    <location>
        <begin position="42"/>
        <end position="61"/>
    </location>
</feature>
<dbReference type="EMBL" id="MIGY01000003">
    <property type="protein sequence ID" value="PPU06698.1"/>
    <property type="molecule type" value="Genomic_DNA"/>
</dbReference>
<evidence type="ECO:0000256" key="1">
    <source>
        <dbReference type="SAM" id="Phobius"/>
    </source>
</evidence>
<keyword evidence="1" id="KW-1133">Transmembrane helix</keyword>
<proteinExistence type="predicted"/>
<feature type="transmembrane region" description="Helical" evidence="1">
    <location>
        <begin position="103"/>
        <end position="123"/>
    </location>
</feature>
<protein>
    <submittedName>
        <fullName evidence="2">Uncharacterized protein</fullName>
    </submittedName>
</protein>
<organism evidence="2 3">
    <name type="scientific">Xanthomonas arboricola</name>
    <dbReference type="NCBI Taxonomy" id="56448"/>
    <lineage>
        <taxon>Bacteria</taxon>
        <taxon>Pseudomonadati</taxon>
        <taxon>Pseudomonadota</taxon>
        <taxon>Gammaproteobacteria</taxon>
        <taxon>Lysobacterales</taxon>
        <taxon>Lysobacteraceae</taxon>
        <taxon>Xanthomonas</taxon>
    </lineage>
</organism>
<dbReference type="RefSeq" id="WP_104538793.1">
    <property type="nucleotide sequence ID" value="NZ_MIGY01000003.1"/>
</dbReference>
<comment type="caution">
    <text evidence="2">The sequence shown here is derived from an EMBL/GenBank/DDBJ whole genome shotgun (WGS) entry which is preliminary data.</text>
</comment>
<dbReference type="Proteomes" id="UP000239204">
    <property type="component" value="Unassembled WGS sequence"/>
</dbReference>